<feature type="repeat" description="RCC1" evidence="2">
    <location>
        <begin position="208"/>
        <end position="256"/>
    </location>
</feature>
<feature type="repeat" description="RCC1" evidence="2">
    <location>
        <begin position="159"/>
        <end position="207"/>
    </location>
</feature>
<dbReference type="InterPro" id="IPR058923">
    <property type="entry name" value="RCC1-like_dom"/>
</dbReference>
<feature type="repeat" description="RCC1" evidence="2">
    <location>
        <begin position="58"/>
        <end position="111"/>
    </location>
</feature>
<dbReference type="Pfam" id="PF25390">
    <property type="entry name" value="WD40_RLD"/>
    <property type="match status" value="1"/>
</dbReference>
<dbReference type="PANTHER" id="PTHR22870:SF408">
    <property type="entry name" value="OS09G0560450 PROTEIN"/>
    <property type="match status" value="1"/>
</dbReference>
<evidence type="ECO:0000256" key="2">
    <source>
        <dbReference type="PROSITE-ProRule" id="PRU00235"/>
    </source>
</evidence>
<keyword evidence="1" id="KW-0677">Repeat</keyword>
<dbReference type="SUPFAM" id="SSF50985">
    <property type="entry name" value="RCC1/BLIP-II"/>
    <property type="match status" value="1"/>
</dbReference>
<dbReference type="OrthoDB" id="406819at2759"/>
<dbReference type="InterPro" id="IPR000408">
    <property type="entry name" value="Reg_chr_condens"/>
</dbReference>
<evidence type="ECO:0000256" key="3">
    <source>
        <dbReference type="SAM" id="Coils"/>
    </source>
</evidence>
<dbReference type="InterPro" id="IPR051210">
    <property type="entry name" value="Ub_ligase/GEF_domain"/>
</dbReference>
<dbReference type="PANTHER" id="PTHR22870">
    <property type="entry name" value="REGULATOR OF CHROMOSOME CONDENSATION"/>
    <property type="match status" value="1"/>
</dbReference>
<feature type="domain" description="RCC1-like" evidence="4">
    <location>
        <begin position="6"/>
        <end position="345"/>
    </location>
</feature>
<proteinExistence type="predicted"/>
<protein>
    <recommendedName>
        <fullName evidence="4">RCC1-like domain-containing protein</fullName>
    </recommendedName>
</protein>
<evidence type="ECO:0000259" key="4">
    <source>
        <dbReference type="Pfam" id="PF25390"/>
    </source>
</evidence>
<dbReference type="AlphaFoldDB" id="A0A1R2AT57"/>
<feature type="repeat" description="RCC1" evidence="2">
    <location>
        <begin position="298"/>
        <end position="349"/>
    </location>
</feature>
<feature type="coiled-coil region" evidence="3">
    <location>
        <begin position="437"/>
        <end position="509"/>
    </location>
</feature>
<keyword evidence="3" id="KW-0175">Coiled coil</keyword>
<evidence type="ECO:0000313" key="6">
    <source>
        <dbReference type="Proteomes" id="UP000187209"/>
    </source>
</evidence>
<evidence type="ECO:0000313" key="5">
    <source>
        <dbReference type="EMBL" id="OMJ67698.1"/>
    </source>
</evidence>
<gene>
    <name evidence="5" type="ORF">SteCoe_35075</name>
</gene>
<dbReference type="EMBL" id="MPUH01001452">
    <property type="protein sequence ID" value="OMJ67698.1"/>
    <property type="molecule type" value="Genomic_DNA"/>
</dbReference>
<feature type="coiled-coil region" evidence="3">
    <location>
        <begin position="756"/>
        <end position="783"/>
    </location>
</feature>
<reference evidence="5 6" key="1">
    <citation type="submission" date="2016-11" db="EMBL/GenBank/DDBJ databases">
        <title>The macronuclear genome of Stentor coeruleus: a giant cell with tiny introns.</title>
        <authorList>
            <person name="Slabodnick M."/>
            <person name="Ruby J.G."/>
            <person name="Reiff S.B."/>
            <person name="Swart E.C."/>
            <person name="Gosai S."/>
            <person name="Prabakaran S."/>
            <person name="Witkowska E."/>
            <person name="Larue G.E."/>
            <person name="Fisher S."/>
            <person name="Freeman R.M."/>
            <person name="Gunawardena J."/>
            <person name="Chu W."/>
            <person name="Stover N.A."/>
            <person name="Gregory B.D."/>
            <person name="Nowacki M."/>
            <person name="Derisi J."/>
            <person name="Roy S.W."/>
            <person name="Marshall W.F."/>
            <person name="Sood P."/>
        </authorList>
    </citation>
    <scope>NUCLEOTIDE SEQUENCE [LARGE SCALE GENOMIC DNA]</scope>
    <source>
        <strain evidence="5">WM001</strain>
    </source>
</reference>
<organism evidence="5 6">
    <name type="scientific">Stentor coeruleus</name>
    <dbReference type="NCBI Taxonomy" id="5963"/>
    <lineage>
        <taxon>Eukaryota</taxon>
        <taxon>Sar</taxon>
        <taxon>Alveolata</taxon>
        <taxon>Ciliophora</taxon>
        <taxon>Postciliodesmatophora</taxon>
        <taxon>Heterotrichea</taxon>
        <taxon>Heterotrichida</taxon>
        <taxon>Stentoridae</taxon>
        <taxon>Stentor</taxon>
    </lineage>
</organism>
<comment type="caution">
    <text evidence="5">The sequence shown here is derived from an EMBL/GenBank/DDBJ whole genome shotgun (WGS) entry which is preliminary data.</text>
</comment>
<dbReference type="PROSITE" id="PS50012">
    <property type="entry name" value="RCC1_3"/>
    <property type="match status" value="6"/>
</dbReference>
<dbReference type="PRINTS" id="PR00633">
    <property type="entry name" value="RCCNDNSATION"/>
</dbReference>
<feature type="coiled-coil region" evidence="3">
    <location>
        <begin position="539"/>
        <end position="657"/>
    </location>
</feature>
<evidence type="ECO:0000256" key="1">
    <source>
        <dbReference type="ARBA" id="ARBA00022737"/>
    </source>
</evidence>
<keyword evidence="6" id="KW-1185">Reference proteome</keyword>
<accession>A0A1R2AT57</accession>
<sequence length="803" mass="90705">MEQFTEVFTWGQDSKGQLGLGSKNPGKCYSTPKFCSYNIMIKEISCGEEHSGFISDSGHVYCMGSNAYGKLGIDDKTISYTSSPCLVESLSSFSSIKISCGWNHTAIITSQLELFTWGSGQYGALGNGNYETQWSPLEISKNISEVSCGSRHMGVISEGKVLMCGSGEAGQLGTGKRQKECSLVPISIENIIQVSCGEFHTGLVNKFGELFMMGGNSFGQLGVGHKKSSSIPIKVDINNVGKVYCGSHSACVTNDKFFVWGNSVFGEFASPKEIRISQNGIKDVAIGGTFGLAIDSQDKVFVWGNNGNGELAQGDFQARSSAVQVLALKGKKVDKIAAGVSFCICLGKKAVKNDRKHTRTQSMGITPLDHKPETYENHNLLEIIHEEKLKSSKLIQEYDDLHRIHVELKETMQAKIQDSNFQYQQISSESFKIKDSLNEALTQIQSLKSEISYLKDENTRMKKYQEAAIEKNKLETMMNKIKETHFIEIQELQGLLDKEKVLKKQVERDFEVASTHRYRMEQALSEAHENFEKQYLDKVNKFEYKIAEILEEKEKLKEMYEKSDSKCKRLEEDLEIMHEENEFYCENTREMHFQQEKLQTLVKNLQTTNNALSNEISHKNAEIEAFDNETRALKMQIVELEKRNQEILAERDRELANRAKIFKDKTNCILTPKTVGLKCTYGQENNEENIKSPRHSVGNGQKSPLIGGLRLGGTNVFKSCFNDDEELGAENTYVEDFGIGMNNDHFTFRKTVTPSKDDVKAKIAALMQNRHRIEKKLRGLELMQNRHRIEKKLRGLEVEKDCK</sequence>
<dbReference type="Gene3D" id="2.130.10.30">
    <property type="entry name" value="Regulator of chromosome condensation 1/beta-lactamase-inhibitor protein II"/>
    <property type="match status" value="2"/>
</dbReference>
<feature type="repeat" description="RCC1" evidence="2">
    <location>
        <begin position="5"/>
        <end position="57"/>
    </location>
</feature>
<dbReference type="InterPro" id="IPR009091">
    <property type="entry name" value="RCC1/BLIP-II"/>
</dbReference>
<feature type="repeat" description="RCC1" evidence="2">
    <location>
        <begin position="112"/>
        <end position="159"/>
    </location>
</feature>
<dbReference type="Proteomes" id="UP000187209">
    <property type="component" value="Unassembled WGS sequence"/>
</dbReference>
<name>A0A1R2AT57_9CILI</name>